<evidence type="ECO:0000313" key="2">
    <source>
        <dbReference type="EMBL" id="GFR44102.1"/>
    </source>
</evidence>
<gene>
    <name evidence="2" type="ORF">Agub_g5264</name>
</gene>
<keyword evidence="3" id="KW-1185">Reference proteome</keyword>
<dbReference type="AlphaFoldDB" id="A0AAD3DNQ0"/>
<comment type="caution">
    <text evidence="2">The sequence shown here is derived from an EMBL/GenBank/DDBJ whole genome shotgun (WGS) entry which is preliminary data.</text>
</comment>
<name>A0AAD3DNQ0_9CHLO</name>
<dbReference type="Proteomes" id="UP001054857">
    <property type="component" value="Unassembled WGS sequence"/>
</dbReference>
<sequence>MATQMSKSCEEAQLTLSKQETEKLARALLEKDRRVGQLSVANEHLSEHVQQLKSLVKDAHVRYEDELELTVASLQDQYNAAVDVLQLGAGLGAHANSLRGSDPIRSNSPDGCFGSSFHGGGLREGLPPRNQTAAAAGRPPGLSVQRSMATVGGADGGSSGCLTGGCTAGGVLRPVQQQGATQGLRASGGGCRKCQQHRCACSSAGGGQCKPASKAVATDPRVSLLGLDPHDFAPSTAYGATVGLVTEPVAVLRDVLNLDGAHDRERERQRERPATAGAAPVGISGTLV</sequence>
<organism evidence="2 3">
    <name type="scientific">Astrephomene gubernaculifera</name>
    <dbReference type="NCBI Taxonomy" id="47775"/>
    <lineage>
        <taxon>Eukaryota</taxon>
        <taxon>Viridiplantae</taxon>
        <taxon>Chlorophyta</taxon>
        <taxon>core chlorophytes</taxon>
        <taxon>Chlorophyceae</taxon>
        <taxon>CS clade</taxon>
        <taxon>Chlamydomonadales</taxon>
        <taxon>Astrephomenaceae</taxon>
        <taxon>Astrephomene</taxon>
    </lineage>
</organism>
<feature type="region of interest" description="Disordered" evidence="1">
    <location>
        <begin position="262"/>
        <end position="288"/>
    </location>
</feature>
<accession>A0AAD3DNQ0</accession>
<evidence type="ECO:0000313" key="3">
    <source>
        <dbReference type="Proteomes" id="UP001054857"/>
    </source>
</evidence>
<evidence type="ECO:0000256" key="1">
    <source>
        <dbReference type="SAM" id="MobiDB-lite"/>
    </source>
</evidence>
<reference evidence="2 3" key="1">
    <citation type="journal article" date="2021" name="Sci. Rep.">
        <title>Genome sequencing of the multicellular alga Astrephomene provides insights into convergent evolution of germ-soma differentiation.</title>
        <authorList>
            <person name="Yamashita S."/>
            <person name="Yamamoto K."/>
            <person name="Matsuzaki R."/>
            <person name="Suzuki S."/>
            <person name="Yamaguchi H."/>
            <person name="Hirooka S."/>
            <person name="Minakuchi Y."/>
            <person name="Miyagishima S."/>
            <person name="Kawachi M."/>
            <person name="Toyoda A."/>
            <person name="Nozaki H."/>
        </authorList>
    </citation>
    <scope>NUCLEOTIDE SEQUENCE [LARGE SCALE GENOMIC DNA]</scope>
    <source>
        <strain evidence="2 3">NIES-4017</strain>
    </source>
</reference>
<proteinExistence type="predicted"/>
<dbReference type="EMBL" id="BMAR01000007">
    <property type="protein sequence ID" value="GFR44102.1"/>
    <property type="molecule type" value="Genomic_DNA"/>
</dbReference>
<protein>
    <submittedName>
        <fullName evidence="2">Uncharacterized protein</fullName>
    </submittedName>
</protein>
<feature type="compositionally biased region" description="Basic and acidic residues" evidence="1">
    <location>
        <begin position="262"/>
        <end position="273"/>
    </location>
</feature>